<organism evidence="3 4">
    <name type="scientific">Tenacibaculum vairaonense</name>
    <dbReference type="NCBI Taxonomy" id="3137860"/>
    <lineage>
        <taxon>Bacteria</taxon>
        <taxon>Pseudomonadati</taxon>
        <taxon>Bacteroidota</taxon>
        <taxon>Flavobacteriia</taxon>
        <taxon>Flavobacteriales</taxon>
        <taxon>Flavobacteriaceae</taxon>
        <taxon>Tenacibaculum</taxon>
    </lineage>
</organism>
<comment type="caution">
    <text evidence="3">The sequence shown here is derived from an EMBL/GenBank/DDBJ whole genome shotgun (WGS) entry which is preliminary data.</text>
</comment>
<evidence type="ECO:0000259" key="2">
    <source>
        <dbReference type="Pfam" id="PF03544"/>
    </source>
</evidence>
<proteinExistence type="predicted"/>
<protein>
    <submittedName>
        <fullName evidence="3">Protein TonB</fullName>
    </submittedName>
</protein>
<feature type="domain" description="TonB C-terminal" evidence="2">
    <location>
        <begin position="190"/>
        <end position="249"/>
    </location>
</feature>
<evidence type="ECO:0000313" key="4">
    <source>
        <dbReference type="Proteomes" id="UP001497602"/>
    </source>
</evidence>
<evidence type="ECO:0000256" key="1">
    <source>
        <dbReference type="SAM" id="Phobius"/>
    </source>
</evidence>
<dbReference type="Gene3D" id="3.30.1150.10">
    <property type="match status" value="1"/>
</dbReference>
<feature type="transmembrane region" description="Helical" evidence="1">
    <location>
        <begin position="12"/>
        <end position="35"/>
    </location>
</feature>
<dbReference type="Pfam" id="PF03544">
    <property type="entry name" value="TonB_C"/>
    <property type="match status" value="1"/>
</dbReference>
<name>A0ABM9PQR6_9FLAO</name>
<accession>A0ABM9PQR6</accession>
<reference evidence="3 4" key="1">
    <citation type="submission" date="2024-05" db="EMBL/GenBank/DDBJ databases">
        <authorList>
            <person name="Duchaud E."/>
        </authorList>
    </citation>
    <scope>NUCLEOTIDE SEQUENCE [LARGE SCALE GENOMIC DNA]</scope>
    <source>
        <strain evidence="3">Ena-SAMPLE-TAB-13-05-2024-13:56:06:370-140305</strain>
    </source>
</reference>
<gene>
    <name evidence="3" type="ORF">T190115A13A_60121</name>
</gene>
<keyword evidence="1" id="KW-0472">Membrane</keyword>
<keyword evidence="4" id="KW-1185">Reference proteome</keyword>
<evidence type="ECO:0000313" key="3">
    <source>
        <dbReference type="EMBL" id="CAL2108126.1"/>
    </source>
</evidence>
<dbReference type="SUPFAM" id="SSF74653">
    <property type="entry name" value="TolA/TonB C-terminal domain"/>
    <property type="match status" value="1"/>
</dbReference>
<dbReference type="EMBL" id="CAXJRC010000043">
    <property type="protein sequence ID" value="CAL2108126.1"/>
    <property type="molecule type" value="Genomic_DNA"/>
</dbReference>
<keyword evidence="1" id="KW-1133">Transmembrane helix</keyword>
<sequence length="251" mass="28867">MKMLKKNPRKQLEKFSTVFTQLGLVLVLFVVYVTLEYESERTNTIPEPVGEEIGEVWDLTEKPKVFVKEVKKVKRVVVKPISNDLSKVKKVDNNEVIKRVVDITPTDEDPILDIDKLPEVDEGDDIEPIDDPNTYTIRNLQNAPVFRGCEGLNEVEGRKCLERKIKKHVQRYFDADLAQDLGMRAGKYRISTQFIIDKGGQVKGLQIRAPHKKLEKEVKKVVTKLPKFTPGKQNNRPVKVKYTLPITFRVN</sequence>
<dbReference type="RefSeq" id="WP_348739681.1">
    <property type="nucleotide sequence ID" value="NZ_CAXJRC010000043.1"/>
</dbReference>
<dbReference type="Proteomes" id="UP001497602">
    <property type="component" value="Unassembled WGS sequence"/>
</dbReference>
<dbReference type="InterPro" id="IPR037682">
    <property type="entry name" value="TonB_C"/>
</dbReference>
<keyword evidence="1" id="KW-0812">Transmembrane</keyword>